<reference evidence="1" key="1">
    <citation type="journal article" date="2015" name="Nature">
        <title>Complex archaea that bridge the gap between prokaryotes and eukaryotes.</title>
        <authorList>
            <person name="Spang A."/>
            <person name="Saw J.H."/>
            <person name="Jorgensen S.L."/>
            <person name="Zaremba-Niedzwiedzka K."/>
            <person name="Martijn J."/>
            <person name="Lind A.E."/>
            <person name="van Eijk R."/>
            <person name="Schleper C."/>
            <person name="Guy L."/>
            <person name="Ettema T.J."/>
        </authorList>
    </citation>
    <scope>NUCLEOTIDE SEQUENCE</scope>
</reference>
<dbReference type="AlphaFoldDB" id="A0A0F9QYH4"/>
<protein>
    <submittedName>
        <fullName evidence="1">Uncharacterized protein</fullName>
    </submittedName>
</protein>
<comment type="caution">
    <text evidence="1">The sequence shown here is derived from an EMBL/GenBank/DDBJ whole genome shotgun (WGS) entry which is preliminary data.</text>
</comment>
<evidence type="ECO:0000313" key="1">
    <source>
        <dbReference type="EMBL" id="KKN47589.1"/>
    </source>
</evidence>
<sequence>MKHFKRHIDLIRYAVGRAIHRVDVMEPEARVEQAEEHMKKHNWLQWAGQKLRGC</sequence>
<name>A0A0F9QYH4_9ZZZZ</name>
<proteinExistence type="predicted"/>
<gene>
    <name evidence="1" type="ORF">LCGC14_0661570</name>
</gene>
<dbReference type="EMBL" id="LAZR01001268">
    <property type="protein sequence ID" value="KKN47589.1"/>
    <property type="molecule type" value="Genomic_DNA"/>
</dbReference>
<organism evidence="1">
    <name type="scientific">marine sediment metagenome</name>
    <dbReference type="NCBI Taxonomy" id="412755"/>
    <lineage>
        <taxon>unclassified sequences</taxon>
        <taxon>metagenomes</taxon>
        <taxon>ecological metagenomes</taxon>
    </lineage>
</organism>
<accession>A0A0F9QYH4</accession>